<evidence type="ECO:0000313" key="8">
    <source>
        <dbReference type="Proteomes" id="UP000076625"/>
    </source>
</evidence>
<keyword evidence="4" id="KW-0408">Iron</keyword>
<keyword evidence="3" id="KW-0813">Transport</keyword>
<dbReference type="CDD" id="cd01146">
    <property type="entry name" value="FhuD"/>
    <property type="match status" value="1"/>
</dbReference>
<dbReference type="InterPro" id="IPR002491">
    <property type="entry name" value="ABC_transptr_periplasmic_BD"/>
</dbReference>
<accession>A0A161SBA2</accession>
<evidence type="ECO:0000256" key="4">
    <source>
        <dbReference type="ARBA" id="ARBA00022496"/>
    </source>
</evidence>
<keyword evidence="4" id="KW-0410">Iron transport</keyword>
<dbReference type="AlphaFoldDB" id="A0A161SBA2"/>
<reference evidence="8" key="1">
    <citation type="submission" date="2016-01" db="EMBL/GenBank/DDBJ databases">
        <title>Draft genome of Chromobacterium sp. F49.</title>
        <authorList>
            <person name="Hong K.W."/>
        </authorList>
    </citation>
    <scope>NUCLEOTIDE SEQUENCE [LARGE SCALE GENOMIC DNA]</scope>
    <source>
        <strain evidence="8">CN10</strain>
    </source>
</reference>
<sequence>MQSRALPAAPKRVVVLEYMLAEAMAALDITPVGMVDPHFYPLWIGYDTPRFARTVYVGSRQQPNLEAIARLEPDLIVGVTFRHAPLFDAFARIAPTVLVEFNSPRPADNQLDHALAVFDALAAVTHREARARAVRRELDAALERNRARIARAGLSGRQLVVLQELGLQDRYWAYTPNSMAGGIARRLGLSSWPSRPGKEGTATVSSRDLLALASANVVLVSTTGPEVSLSTKLSSPVWRHVPARRAGRVAMMERNIWGFGGPKSAIAYADAITDALLSMPRAPR</sequence>
<organism evidence="7 8">
    <name type="scientific">Crenobacter luteus</name>
    <dbReference type="NCBI Taxonomy" id="1452487"/>
    <lineage>
        <taxon>Bacteria</taxon>
        <taxon>Pseudomonadati</taxon>
        <taxon>Pseudomonadota</taxon>
        <taxon>Betaproteobacteria</taxon>
        <taxon>Neisseriales</taxon>
        <taxon>Neisseriaceae</taxon>
        <taxon>Crenobacter</taxon>
    </lineage>
</organism>
<keyword evidence="5" id="KW-0732">Signal</keyword>
<dbReference type="Pfam" id="PF01497">
    <property type="entry name" value="Peripla_BP_2"/>
    <property type="match status" value="1"/>
</dbReference>
<evidence type="ECO:0000256" key="2">
    <source>
        <dbReference type="ARBA" id="ARBA00008814"/>
    </source>
</evidence>
<dbReference type="PANTHER" id="PTHR30532">
    <property type="entry name" value="IRON III DICITRATE-BINDING PERIPLASMIC PROTEIN"/>
    <property type="match status" value="1"/>
</dbReference>
<evidence type="ECO:0000313" key="7">
    <source>
        <dbReference type="EMBL" id="KZE25413.1"/>
    </source>
</evidence>
<dbReference type="EMBL" id="LQQU01000059">
    <property type="protein sequence ID" value="KZE25413.1"/>
    <property type="molecule type" value="Genomic_DNA"/>
</dbReference>
<dbReference type="PRINTS" id="PR01715">
    <property type="entry name" value="FERRIBNDNGPP"/>
</dbReference>
<dbReference type="GO" id="GO:1901678">
    <property type="term" value="P:iron coordination entity transport"/>
    <property type="evidence" value="ECO:0007669"/>
    <property type="project" value="UniProtKB-ARBA"/>
</dbReference>
<dbReference type="InterPro" id="IPR051313">
    <property type="entry name" value="Bact_iron-sidero_bind"/>
</dbReference>
<evidence type="ECO:0000256" key="3">
    <source>
        <dbReference type="ARBA" id="ARBA00022448"/>
    </source>
</evidence>
<dbReference type="Gene3D" id="3.40.50.1980">
    <property type="entry name" value="Nitrogenase molybdenum iron protein domain"/>
    <property type="match status" value="2"/>
</dbReference>
<gene>
    <name evidence="7" type="ORF">AVW16_03615</name>
</gene>
<name>A0A161SBA2_9NEIS</name>
<evidence type="ECO:0000259" key="6">
    <source>
        <dbReference type="PROSITE" id="PS50983"/>
    </source>
</evidence>
<keyword evidence="4" id="KW-0406">Ion transport</keyword>
<feature type="domain" description="Fe/B12 periplasmic-binding" evidence="6">
    <location>
        <begin position="12"/>
        <end position="280"/>
    </location>
</feature>
<dbReference type="STRING" id="1452487.AVW16_03615"/>
<comment type="caution">
    <text evidence="7">The sequence shown here is derived from an EMBL/GenBank/DDBJ whole genome shotgun (WGS) entry which is preliminary data.</text>
</comment>
<evidence type="ECO:0000256" key="1">
    <source>
        <dbReference type="ARBA" id="ARBA00004196"/>
    </source>
</evidence>
<proteinExistence type="inferred from homology"/>
<keyword evidence="8" id="KW-1185">Reference proteome</keyword>
<comment type="subcellular location">
    <subcellularLocation>
        <location evidence="1">Cell envelope</location>
    </subcellularLocation>
</comment>
<comment type="similarity">
    <text evidence="2">Belongs to the bacterial solute-binding protein 8 family.</text>
</comment>
<dbReference type="GO" id="GO:0030288">
    <property type="term" value="C:outer membrane-bounded periplasmic space"/>
    <property type="evidence" value="ECO:0007669"/>
    <property type="project" value="TreeGrafter"/>
</dbReference>
<dbReference type="PROSITE" id="PS50983">
    <property type="entry name" value="FE_B12_PBP"/>
    <property type="match status" value="1"/>
</dbReference>
<protein>
    <submittedName>
        <fullName evidence="7">Iron ABC transporter substrate-binding protein</fullName>
    </submittedName>
</protein>
<dbReference type="PANTHER" id="PTHR30532:SF1">
    <property type="entry name" value="IRON(3+)-HYDROXAMATE-BINDING PROTEIN FHUD"/>
    <property type="match status" value="1"/>
</dbReference>
<evidence type="ECO:0000256" key="5">
    <source>
        <dbReference type="ARBA" id="ARBA00022729"/>
    </source>
</evidence>
<dbReference type="Proteomes" id="UP000076625">
    <property type="component" value="Unassembled WGS sequence"/>
</dbReference>
<dbReference type="SUPFAM" id="SSF53807">
    <property type="entry name" value="Helical backbone' metal receptor"/>
    <property type="match status" value="1"/>
</dbReference>